<sequence length="195" mass="20591">MKKTLILGLFIAIFGFVSSFAQNQTTVSDINLSIATGVNFKANGASLNDVPYGPVTASVGVTLLNGFLSTNAFMGGKYAFNVRDHEDGIVKTTNFTVYGLSAGIAIPKEVSEVLAGSVVGGSFGSAIQSNSSISMPGGFLRLNFNVPSTKDWTIGFFTRGSFNYLCAGNGSPVFGSMIDGGIFLKIFPKSNNRYY</sequence>
<protein>
    <submittedName>
        <fullName evidence="2">Uncharacterized protein</fullName>
    </submittedName>
</protein>
<feature type="chain" id="PRO_5009584698" evidence="1">
    <location>
        <begin position="22"/>
        <end position="195"/>
    </location>
</feature>
<name>A0A1G2U6K1_9BACT</name>
<comment type="caution">
    <text evidence="2">The sequence shown here is derived from an EMBL/GenBank/DDBJ whole genome shotgun (WGS) entry which is preliminary data.</text>
</comment>
<dbReference type="EMBL" id="MHWG01000022">
    <property type="protein sequence ID" value="OHB05093.1"/>
    <property type="molecule type" value="Genomic_DNA"/>
</dbReference>
<reference evidence="2 3" key="1">
    <citation type="journal article" date="2016" name="Nat. Commun.">
        <title>Thousands of microbial genomes shed light on interconnected biogeochemical processes in an aquifer system.</title>
        <authorList>
            <person name="Anantharaman K."/>
            <person name="Brown C.T."/>
            <person name="Hug L.A."/>
            <person name="Sharon I."/>
            <person name="Castelle C.J."/>
            <person name="Probst A.J."/>
            <person name="Thomas B.C."/>
            <person name="Singh A."/>
            <person name="Wilkins M.J."/>
            <person name="Karaoz U."/>
            <person name="Brodie E.L."/>
            <person name="Williams K.H."/>
            <person name="Hubbard S.S."/>
            <person name="Banfield J.F."/>
        </authorList>
    </citation>
    <scope>NUCLEOTIDE SEQUENCE [LARGE SCALE GENOMIC DNA]</scope>
</reference>
<proteinExistence type="predicted"/>
<dbReference type="Proteomes" id="UP000177068">
    <property type="component" value="Unassembled WGS sequence"/>
</dbReference>
<accession>A0A1G2U6K1</accession>
<gene>
    <name evidence="2" type="ORF">A3A26_00605</name>
</gene>
<keyword evidence="1" id="KW-0732">Signal</keyword>
<organism evidence="2 3">
    <name type="scientific">Candidatus Zambryskibacteria bacterium RIFCSPLOWO2_01_FULL_47_14</name>
    <dbReference type="NCBI Taxonomy" id="1802763"/>
    <lineage>
        <taxon>Bacteria</taxon>
        <taxon>Candidatus Zambryskiibacteriota</taxon>
    </lineage>
</organism>
<feature type="signal peptide" evidence="1">
    <location>
        <begin position="1"/>
        <end position="21"/>
    </location>
</feature>
<evidence type="ECO:0000313" key="3">
    <source>
        <dbReference type="Proteomes" id="UP000177068"/>
    </source>
</evidence>
<dbReference type="AlphaFoldDB" id="A0A1G2U6K1"/>
<evidence type="ECO:0000256" key="1">
    <source>
        <dbReference type="SAM" id="SignalP"/>
    </source>
</evidence>
<evidence type="ECO:0000313" key="2">
    <source>
        <dbReference type="EMBL" id="OHB05093.1"/>
    </source>
</evidence>